<evidence type="ECO:0008006" key="4">
    <source>
        <dbReference type="Google" id="ProtNLM"/>
    </source>
</evidence>
<evidence type="ECO:0000256" key="1">
    <source>
        <dbReference type="SAM" id="Phobius"/>
    </source>
</evidence>
<dbReference type="Proteomes" id="UP000263232">
    <property type="component" value="Chromosome"/>
</dbReference>
<protein>
    <recommendedName>
        <fullName evidence="4">Citrate transporter</fullName>
    </recommendedName>
</protein>
<sequence>MEYLGMIGVILALLTMIFMITRGYHAAFAGLVASSILIVANDMPLLETLVGPEASFVAEMGGFIIENYMVVLLGSVLATLLERSGATYTIAQKVIEIVGADHPYSVMLAIFLIACILTYGGVSFFVVIFMVLPMARPLFKTLNIPWTLVTIPIFGGMSTVTMSMLPGAPSIPNILPANYLGTPLTSEAFLGIAASAGAVVFILLWMRYALKQSLKRGEGYVDVEEQAGTLIAVAEDLPSIGRSVLPIISLILVIIIFGDVPYIALTALACAILIAVVSMQSYIPDVKETFNDGIHASFSTIMVTANTNAFALMMTYAPDFQAFAANLWQLSLSPVIKLSIACVLLSFLTGSAISATKVSLEQFAHLALDAGLQAPYLHRLIVIASSSFGVMPHTGSLVTYATLSGLGHKESLKYSLPTVTGANIVGLIVFLLLS</sequence>
<organism evidence="2 3">
    <name type="scientific">Suicoccus acidiformans</name>
    <dbReference type="NCBI Taxonomy" id="2036206"/>
    <lineage>
        <taxon>Bacteria</taxon>
        <taxon>Bacillati</taxon>
        <taxon>Bacillota</taxon>
        <taxon>Bacilli</taxon>
        <taxon>Lactobacillales</taxon>
        <taxon>Aerococcaceae</taxon>
        <taxon>Suicoccus</taxon>
    </lineage>
</organism>
<dbReference type="PANTHER" id="PTHR30354">
    <property type="entry name" value="GNT FAMILY GLUCONATE TRANSPORTER"/>
    <property type="match status" value="1"/>
</dbReference>
<dbReference type="EMBL" id="CP023434">
    <property type="protein sequence ID" value="AXY25482.1"/>
    <property type="molecule type" value="Genomic_DNA"/>
</dbReference>
<feature type="transmembrane region" description="Helical" evidence="1">
    <location>
        <begin position="6"/>
        <end position="39"/>
    </location>
</feature>
<dbReference type="GO" id="GO:0005886">
    <property type="term" value="C:plasma membrane"/>
    <property type="evidence" value="ECO:0007669"/>
    <property type="project" value="TreeGrafter"/>
</dbReference>
<reference evidence="2 3" key="1">
    <citation type="submission" date="2017-09" db="EMBL/GenBank/DDBJ databases">
        <title>Complete genome sequence of Oxytococcus suis strain ZY16052.</title>
        <authorList>
            <person name="Li F."/>
        </authorList>
    </citation>
    <scope>NUCLEOTIDE SEQUENCE [LARGE SCALE GENOMIC DNA]</scope>
    <source>
        <strain evidence="2 3">ZY16052</strain>
    </source>
</reference>
<keyword evidence="1" id="KW-1133">Transmembrane helix</keyword>
<feature type="transmembrane region" description="Helical" evidence="1">
    <location>
        <begin position="188"/>
        <end position="206"/>
    </location>
</feature>
<dbReference type="OrthoDB" id="86125at2"/>
<feature type="transmembrane region" description="Helical" evidence="1">
    <location>
        <begin position="106"/>
        <end position="132"/>
    </location>
</feature>
<dbReference type="PANTHER" id="PTHR30354:SF7">
    <property type="entry name" value="BLL7963 PROTEIN"/>
    <property type="match status" value="1"/>
</dbReference>
<evidence type="ECO:0000313" key="3">
    <source>
        <dbReference type="Proteomes" id="UP000263232"/>
    </source>
</evidence>
<dbReference type="RefSeq" id="WP_118990393.1">
    <property type="nucleotide sequence ID" value="NZ_CP023434.1"/>
</dbReference>
<evidence type="ECO:0000313" key="2">
    <source>
        <dbReference type="EMBL" id="AXY25482.1"/>
    </source>
</evidence>
<dbReference type="InterPro" id="IPR003474">
    <property type="entry name" value="Glcn_transporter"/>
</dbReference>
<dbReference type="AlphaFoldDB" id="A0A347WK75"/>
<name>A0A347WK75_9LACT</name>
<feature type="transmembrane region" description="Helical" evidence="1">
    <location>
        <begin position="295"/>
        <end position="316"/>
    </location>
</feature>
<feature type="transmembrane region" description="Helical" evidence="1">
    <location>
        <begin position="376"/>
        <end position="394"/>
    </location>
</feature>
<keyword evidence="1" id="KW-0472">Membrane</keyword>
<keyword evidence="1" id="KW-0812">Transmembrane</keyword>
<dbReference type="KEGG" id="abae:CL176_05420"/>
<accession>A0A347WK75</accession>
<gene>
    <name evidence="2" type="ORF">CL176_05420</name>
</gene>
<feature type="transmembrane region" description="Helical" evidence="1">
    <location>
        <begin position="336"/>
        <end position="355"/>
    </location>
</feature>
<feature type="transmembrane region" description="Helical" evidence="1">
    <location>
        <begin position="263"/>
        <end position="283"/>
    </location>
</feature>
<feature type="transmembrane region" description="Helical" evidence="1">
    <location>
        <begin position="240"/>
        <end position="257"/>
    </location>
</feature>
<feature type="transmembrane region" description="Helical" evidence="1">
    <location>
        <begin position="414"/>
        <end position="433"/>
    </location>
</feature>
<proteinExistence type="predicted"/>
<dbReference type="Pfam" id="PF02447">
    <property type="entry name" value="GntP_permease"/>
    <property type="match status" value="1"/>
</dbReference>
<feature type="transmembrane region" description="Helical" evidence="1">
    <location>
        <begin position="144"/>
        <end position="168"/>
    </location>
</feature>
<keyword evidence="3" id="KW-1185">Reference proteome</keyword>
<dbReference type="GO" id="GO:0015128">
    <property type="term" value="F:gluconate transmembrane transporter activity"/>
    <property type="evidence" value="ECO:0007669"/>
    <property type="project" value="InterPro"/>
</dbReference>